<evidence type="ECO:0000313" key="3">
    <source>
        <dbReference type="Proteomes" id="UP000251047"/>
    </source>
</evidence>
<sequence length="70" mass="6826">MSGSAVIDVVLLLFILASVVAGWRQGGSVAGFSLAGVLAGGFVGVRAIPVVLRLVDRASGGDGAEADAGE</sequence>
<evidence type="ECO:0008006" key="4">
    <source>
        <dbReference type="Google" id="ProtNLM"/>
    </source>
</evidence>
<dbReference type="AlphaFoldDB" id="A0A364V9G0"/>
<feature type="transmembrane region" description="Helical" evidence="1">
    <location>
        <begin position="31"/>
        <end position="52"/>
    </location>
</feature>
<keyword evidence="1" id="KW-1133">Transmembrane helix</keyword>
<evidence type="ECO:0000313" key="2">
    <source>
        <dbReference type="EMBL" id="RAV33303.1"/>
    </source>
</evidence>
<dbReference type="EMBL" id="PHQP01000092">
    <property type="protein sequence ID" value="RAV33303.1"/>
    <property type="molecule type" value="Genomic_DNA"/>
</dbReference>
<evidence type="ECO:0000256" key="1">
    <source>
        <dbReference type="SAM" id="Phobius"/>
    </source>
</evidence>
<dbReference type="Proteomes" id="UP000251047">
    <property type="component" value="Unassembled WGS sequence"/>
</dbReference>
<feature type="non-terminal residue" evidence="2">
    <location>
        <position position="70"/>
    </location>
</feature>
<keyword evidence="1" id="KW-0812">Transmembrane</keyword>
<reference evidence="2 3" key="1">
    <citation type="journal article" date="2018" name="Syst. Appl. Microbiol.">
        <title>Corynebacterium heidelbergense sp. nov., isolated from the preen glands of Egyptian geese (Alopochen aegyptiacus).</title>
        <authorList>
            <person name="Braun M.S."/>
            <person name="Wang E."/>
            <person name="Zimmermann S."/>
            <person name="Wink M."/>
        </authorList>
    </citation>
    <scope>NUCLEOTIDE SEQUENCE [LARGE SCALE GENOMIC DNA]</scope>
    <source>
        <strain evidence="2 3">DSM 104638</strain>
    </source>
</reference>
<accession>A0A364V9G0</accession>
<name>A0A364V9G0_9CORY</name>
<comment type="caution">
    <text evidence="2">The sequence shown here is derived from an EMBL/GenBank/DDBJ whole genome shotgun (WGS) entry which is preliminary data.</text>
</comment>
<protein>
    <recommendedName>
        <fullName evidence="4">Serine protease</fullName>
    </recommendedName>
</protein>
<keyword evidence="1" id="KW-0472">Membrane</keyword>
<organism evidence="2 3">
    <name type="scientific">Corynebacterium heidelbergense</name>
    <dbReference type="NCBI Taxonomy" id="2055947"/>
    <lineage>
        <taxon>Bacteria</taxon>
        <taxon>Bacillati</taxon>
        <taxon>Actinomycetota</taxon>
        <taxon>Actinomycetes</taxon>
        <taxon>Mycobacteriales</taxon>
        <taxon>Corynebacteriaceae</taxon>
        <taxon>Corynebacterium</taxon>
    </lineage>
</organism>
<proteinExistence type="predicted"/>
<gene>
    <name evidence="2" type="ORF">CWC39_09235</name>
</gene>